<dbReference type="AlphaFoldDB" id="D2VTL7"/>
<dbReference type="GeneID" id="8854487"/>
<dbReference type="InParanoid" id="D2VTL7"/>
<gene>
    <name evidence="1" type="ORF">NAEGRDRAFT_59182</name>
</gene>
<protein>
    <submittedName>
        <fullName evidence="1">Nicotinamide-nucleotide adenylyltransferase</fullName>
    </submittedName>
</protein>
<keyword evidence="2" id="KW-1185">Reference proteome</keyword>
<keyword evidence="1" id="KW-0808">Transferase</keyword>
<keyword evidence="1" id="KW-0548">Nucleotidyltransferase</keyword>
<sequence>MINSEQTMIDDNNLLSTTPQFKIIWLDENFMHLQSSIHKIKCVLFNASVDQRDFNESFDLIELEKHVRNLISNNNHVMVITSYSKGKGCQVLELLQRLKRSNEEQVIYSCVYSGSALRNVMLQNLCILQYGADFVSSLNNANALLELESFIAQIYQKSYYPKLMKYLSRLVFQKDNMEHLISPTSTLVRSHMVLEEEIERETLREQGKEYDCKWEHVPLRKIAHNLHLQQSACLSLTHRPLVQQPQFLVMIQTGAINPPHKMHQQGFEVAKEFVENYQTLMKAVESKPKLNRELLQKILRPIKVVGCYMSPSHDGYIKSKASKYKYSSTVRLYTATERLTMCALQTQDDPFTCEYPWESCQPKFISFSQVGNTCSTILRSAECPISMLMPKNPNTNQYQDSCSYLRVCYTCGADLILRAGLRRFDYFEDMLSLVVGRHGVNVEEVMKSINEAHNNMPVFYVEIENMQENALSSTEVRTCLENIAKNEDVKNSRMRLEKVLDLRVLEYIINDCKL</sequence>
<organism evidence="2">
    <name type="scientific">Naegleria gruberi</name>
    <name type="common">Amoeba</name>
    <dbReference type="NCBI Taxonomy" id="5762"/>
    <lineage>
        <taxon>Eukaryota</taxon>
        <taxon>Discoba</taxon>
        <taxon>Heterolobosea</taxon>
        <taxon>Tetramitia</taxon>
        <taxon>Eutetramitia</taxon>
        <taxon>Vahlkampfiidae</taxon>
        <taxon>Naegleria</taxon>
    </lineage>
</organism>
<dbReference type="GO" id="GO:0009435">
    <property type="term" value="P:NAD+ biosynthetic process"/>
    <property type="evidence" value="ECO:0007669"/>
    <property type="project" value="TreeGrafter"/>
</dbReference>
<dbReference type="InterPro" id="IPR051182">
    <property type="entry name" value="Euk_NMN_adenylyltrnsfrase"/>
</dbReference>
<name>D2VTL7_NAEGR</name>
<evidence type="ECO:0000313" key="1">
    <source>
        <dbReference type="EMBL" id="EFC39883.1"/>
    </source>
</evidence>
<dbReference type="SUPFAM" id="SSF52374">
    <property type="entry name" value="Nucleotidylyl transferase"/>
    <property type="match status" value="1"/>
</dbReference>
<dbReference type="GO" id="GO:0000309">
    <property type="term" value="F:nicotinamide-nucleotide adenylyltransferase activity"/>
    <property type="evidence" value="ECO:0007669"/>
    <property type="project" value="TreeGrafter"/>
</dbReference>
<dbReference type="EMBL" id="GG738896">
    <property type="protein sequence ID" value="EFC39883.1"/>
    <property type="molecule type" value="Genomic_DNA"/>
</dbReference>
<dbReference type="PANTHER" id="PTHR12039">
    <property type="entry name" value="NICOTINAMIDE MONONUCLEOTIDE ADENYLYLTRANSFERASE"/>
    <property type="match status" value="1"/>
</dbReference>
<dbReference type="OrthoDB" id="422187at2759"/>
<accession>D2VTL7</accession>
<dbReference type="Proteomes" id="UP000006671">
    <property type="component" value="Unassembled WGS sequence"/>
</dbReference>
<dbReference type="OMA" id="NPPHKMH"/>
<dbReference type="RefSeq" id="XP_002672627.1">
    <property type="nucleotide sequence ID" value="XM_002672581.1"/>
</dbReference>
<evidence type="ECO:0000313" key="2">
    <source>
        <dbReference type="Proteomes" id="UP000006671"/>
    </source>
</evidence>
<reference evidence="1 2" key="1">
    <citation type="journal article" date="2010" name="Cell">
        <title>The genome of Naegleria gruberi illuminates early eukaryotic versatility.</title>
        <authorList>
            <person name="Fritz-Laylin L.K."/>
            <person name="Prochnik S.E."/>
            <person name="Ginger M.L."/>
            <person name="Dacks J.B."/>
            <person name="Carpenter M.L."/>
            <person name="Field M.C."/>
            <person name="Kuo A."/>
            <person name="Paredez A."/>
            <person name="Chapman J."/>
            <person name="Pham J."/>
            <person name="Shu S."/>
            <person name="Neupane R."/>
            <person name="Cipriano M."/>
            <person name="Mancuso J."/>
            <person name="Tu H."/>
            <person name="Salamov A."/>
            <person name="Lindquist E."/>
            <person name="Shapiro H."/>
            <person name="Lucas S."/>
            <person name="Grigoriev I.V."/>
            <person name="Cande W.Z."/>
            <person name="Fulton C."/>
            <person name="Rokhsar D.S."/>
            <person name="Dawson S.C."/>
        </authorList>
    </citation>
    <scope>NUCLEOTIDE SEQUENCE [LARGE SCALE GENOMIC DNA]</scope>
    <source>
        <strain evidence="1 2">NEG-M</strain>
    </source>
</reference>
<dbReference type="GO" id="GO:0004515">
    <property type="term" value="F:nicotinate-nucleotide adenylyltransferase activity"/>
    <property type="evidence" value="ECO:0007669"/>
    <property type="project" value="TreeGrafter"/>
</dbReference>
<dbReference type="VEuPathDB" id="AmoebaDB:NAEGRDRAFT_59182"/>
<dbReference type="PANTHER" id="PTHR12039:SF0">
    <property type="entry name" value="NICOTINAMIDE-NUCLEOTIDE ADENYLYLTRANSFERASE"/>
    <property type="match status" value="1"/>
</dbReference>
<proteinExistence type="predicted"/>
<dbReference type="KEGG" id="ngr:NAEGRDRAFT_59182"/>
<dbReference type="Gene3D" id="3.40.50.620">
    <property type="entry name" value="HUPs"/>
    <property type="match status" value="1"/>
</dbReference>
<dbReference type="InterPro" id="IPR014729">
    <property type="entry name" value="Rossmann-like_a/b/a_fold"/>
</dbReference>